<evidence type="ECO:0000313" key="3">
    <source>
        <dbReference type="Proteomes" id="UP001168821"/>
    </source>
</evidence>
<keyword evidence="3" id="KW-1185">Reference proteome</keyword>
<dbReference type="EMBL" id="JALNTZ010000010">
    <property type="protein sequence ID" value="KAJ3639279.1"/>
    <property type="molecule type" value="Genomic_DNA"/>
</dbReference>
<comment type="caution">
    <text evidence="2">The sequence shown here is derived from an EMBL/GenBank/DDBJ whole genome shotgun (WGS) entry which is preliminary data.</text>
</comment>
<evidence type="ECO:0000256" key="1">
    <source>
        <dbReference type="SAM" id="MobiDB-lite"/>
    </source>
</evidence>
<dbReference type="AlphaFoldDB" id="A0AA38M1A6"/>
<name>A0AA38M1A6_9CUCU</name>
<feature type="region of interest" description="Disordered" evidence="1">
    <location>
        <begin position="56"/>
        <end position="83"/>
    </location>
</feature>
<reference evidence="2" key="1">
    <citation type="journal article" date="2023" name="G3 (Bethesda)">
        <title>Whole genome assemblies of Zophobas morio and Tenebrio molitor.</title>
        <authorList>
            <person name="Kaur S."/>
            <person name="Stinson S.A."/>
            <person name="diCenzo G.C."/>
        </authorList>
    </citation>
    <scope>NUCLEOTIDE SEQUENCE</scope>
    <source>
        <strain evidence="2">QUZm001</strain>
    </source>
</reference>
<protein>
    <submittedName>
        <fullName evidence="2">Uncharacterized protein</fullName>
    </submittedName>
</protein>
<gene>
    <name evidence="2" type="ORF">Zmor_002644</name>
</gene>
<feature type="compositionally biased region" description="Polar residues" evidence="1">
    <location>
        <begin position="65"/>
        <end position="83"/>
    </location>
</feature>
<organism evidence="2 3">
    <name type="scientific">Zophobas morio</name>
    <dbReference type="NCBI Taxonomy" id="2755281"/>
    <lineage>
        <taxon>Eukaryota</taxon>
        <taxon>Metazoa</taxon>
        <taxon>Ecdysozoa</taxon>
        <taxon>Arthropoda</taxon>
        <taxon>Hexapoda</taxon>
        <taxon>Insecta</taxon>
        <taxon>Pterygota</taxon>
        <taxon>Neoptera</taxon>
        <taxon>Endopterygota</taxon>
        <taxon>Coleoptera</taxon>
        <taxon>Polyphaga</taxon>
        <taxon>Cucujiformia</taxon>
        <taxon>Tenebrionidae</taxon>
        <taxon>Zophobas</taxon>
    </lineage>
</organism>
<sequence length="547" mass="61393">MENCFYSSDDELAWGPLTLAEIKKEFQNEPKRLIKRRETDFGHSTSFFTPSTTFCDDKSQHSDKMNSSSGTSAYFTPNESLQQPQKSALSRNDLFLKNLSEAIESDHDTKSDVCSLNIKRDTLINILEGQKGRESDFLEGVQQTLVENTLQELEDTIGGQSEETCEDSEDNIIVISDDSSSETDEEVPLITDVKMEHAYNDLYENDLLEVIEENSEKSTSIDYNQEQLNVSEISHVSSEAGRSDDVNDQENEAVEENIEKIDNMNLNDRPLNISAVSHCSIESEKNETGSSNFALLDRPTISVTSDESEESEQCDSDTFNDTIEEMKMALRKGLDYTMPGDNSPKSFCESKPKPNGIPKLKKIVKTPNKFDYVQSPIGDYIRKKSPNSENFKLPLKPAKSRFHTPNAKSNLVPTKQFKNIISPVGVYIKNSPCVVLKHNASVKTVSALKSTPETDVIPNNDDGIIFPEVVYKPRKKVVKSVQKEVILPSSLQKMVQEPIITQHECRTQGKTRSEIVQKLEDGNLTVDSSILNPSDVSYINLKQAFIK</sequence>
<proteinExistence type="predicted"/>
<dbReference type="Proteomes" id="UP001168821">
    <property type="component" value="Unassembled WGS sequence"/>
</dbReference>
<accession>A0AA38M1A6</accession>
<evidence type="ECO:0000313" key="2">
    <source>
        <dbReference type="EMBL" id="KAJ3639279.1"/>
    </source>
</evidence>